<evidence type="ECO:0000313" key="3">
    <source>
        <dbReference type="Proteomes" id="UP001501510"/>
    </source>
</evidence>
<dbReference type="Pfam" id="PF01520">
    <property type="entry name" value="Amidase_3"/>
    <property type="match status" value="1"/>
</dbReference>
<feature type="domain" description="MurNAc-LAA" evidence="1">
    <location>
        <begin position="65"/>
        <end position="169"/>
    </location>
</feature>
<dbReference type="SUPFAM" id="SSF53187">
    <property type="entry name" value="Zn-dependent exopeptidases"/>
    <property type="match status" value="1"/>
</dbReference>
<protein>
    <recommendedName>
        <fullName evidence="1">MurNAc-LAA domain-containing protein</fullName>
    </recommendedName>
</protein>
<dbReference type="InterPro" id="IPR051922">
    <property type="entry name" value="Bact_Sporulation_Assoc"/>
</dbReference>
<dbReference type="Gene3D" id="3.40.630.40">
    <property type="entry name" value="Zn-dependent exopeptidases"/>
    <property type="match status" value="1"/>
</dbReference>
<name>A0ABP3UFC0_9CLOT</name>
<dbReference type="Proteomes" id="UP001501510">
    <property type="component" value="Unassembled WGS sequence"/>
</dbReference>
<comment type="caution">
    <text evidence="2">The sequence shown here is derived from an EMBL/GenBank/DDBJ whole genome shotgun (WGS) entry which is preliminary data.</text>
</comment>
<gene>
    <name evidence="2" type="ORF">GCM10008906_02480</name>
</gene>
<evidence type="ECO:0000313" key="2">
    <source>
        <dbReference type="EMBL" id="GAA0732621.1"/>
    </source>
</evidence>
<proteinExistence type="predicted"/>
<dbReference type="RefSeq" id="WP_343758019.1">
    <property type="nucleotide sequence ID" value="NZ_BAAACG010000001.1"/>
</dbReference>
<reference evidence="3" key="1">
    <citation type="journal article" date="2019" name="Int. J. Syst. Evol. Microbiol.">
        <title>The Global Catalogue of Microorganisms (GCM) 10K type strain sequencing project: providing services to taxonomists for standard genome sequencing and annotation.</title>
        <authorList>
            <consortium name="The Broad Institute Genomics Platform"/>
            <consortium name="The Broad Institute Genome Sequencing Center for Infectious Disease"/>
            <person name="Wu L."/>
            <person name="Ma J."/>
        </authorList>
    </citation>
    <scope>NUCLEOTIDE SEQUENCE [LARGE SCALE GENOMIC DNA]</scope>
    <source>
        <strain evidence="3">JCM 1407</strain>
    </source>
</reference>
<dbReference type="EMBL" id="BAAACG010000001">
    <property type="protein sequence ID" value="GAA0732621.1"/>
    <property type="molecule type" value="Genomic_DNA"/>
</dbReference>
<dbReference type="SMART" id="SM00646">
    <property type="entry name" value="Ami_3"/>
    <property type="match status" value="1"/>
</dbReference>
<keyword evidence="3" id="KW-1185">Reference proteome</keyword>
<evidence type="ECO:0000259" key="1">
    <source>
        <dbReference type="SMART" id="SM00646"/>
    </source>
</evidence>
<dbReference type="PANTHER" id="PTHR30032:SF1">
    <property type="entry name" value="N-ACETYLMURAMOYL-L-ALANINE AMIDASE LYTC"/>
    <property type="match status" value="1"/>
</dbReference>
<dbReference type="InterPro" id="IPR002508">
    <property type="entry name" value="MurNAc-LAA_cat"/>
</dbReference>
<accession>A0ABP3UFC0</accession>
<organism evidence="2 3">
    <name type="scientific">Clostridium oceanicum</name>
    <dbReference type="NCBI Taxonomy" id="1543"/>
    <lineage>
        <taxon>Bacteria</taxon>
        <taxon>Bacillati</taxon>
        <taxon>Bacillota</taxon>
        <taxon>Clostridia</taxon>
        <taxon>Eubacteriales</taxon>
        <taxon>Clostridiaceae</taxon>
        <taxon>Clostridium</taxon>
    </lineage>
</organism>
<dbReference type="PANTHER" id="PTHR30032">
    <property type="entry name" value="N-ACETYLMURAMOYL-L-ALANINE AMIDASE-RELATED"/>
    <property type="match status" value="1"/>
</dbReference>
<sequence>MKIGIDMGHTLVGPDYGEVGYKNEFTLTRDLGNVVINELKRLGNTVINCTVNQSNSIEKSLSDRVDKANSNDIDIFVSIHFNVGSENGSQIYTLNGSKFPEANNVLNRLVSLGFRNKGIKDGSDLYLLKNIKSKSMIIEVAFLDSKEDMSRYNNYGPMIIGKAIAKGLTFK</sequence>
<dbReference type="CDD" id="cd02696">
    <property type="entry name" value="MurNAc-LAA"/>
    <property type="match status" value="1"/>
</dbReference>